<dbReference type="AlphaFoldDB" id="A0A061HQZ3"/>
<dbReference type="PANTHER" id="PTHR31014">
    <property type="entry name" value="MITOCHONDRIAL TRANSLATION SYSTEM COMPONENT PET127-RELATED"/>
    <property type="match status" value="1"/>
</dbReference>
<evidence type="ECO:0000313" key="4">
    <source>
        <dbReference type="Proteomes" id="UP000053110"/>
    </source>
</evidence>
<gene>
    <name evidence="2" type="ORF">BGT96224_172</name>
    <name evidence="3" type="ORF">BGT96224V2_LOCUS1406</name>
</gene>
<dbReference type="PANTHER" id="PTHR31014:SF0">
    <property type="entry name" value="MITOCHONDRIAL TRANSLATION SYSTEM COMPONENT PET127-RELATED"/>
    <property type="match status" value="1"/>
</dbReference>
<dbReference type="OrthoDB" id="10249045at2759"/>
<evidence type="ECO:0000313" key="3">
    <source>
        <dbReference type="EMBL" id="SUZ08256.1"/>
    </source>
</evidence>
<dbReference type="InterPro" id="IPR013943">
    <property type="entry name" value="Pet127"/>
</dbReference>
<feature type="compositionally biased region" description="Basic and acidic residues" evidence="1">
    <location>
        <begin position="192"/>
        <end position="209"/>
    </location>
</feature>
<reference evidence="4" key="1">
    <citation type="journal article" date="2013" name="Nat. Genet.">
        <title>The wheat powdery mildew genome shows the unique evolution of an obligate biotroph.</title>
        <authorList>
            <person name="Wicker T."/>
            <person name="Oberhaensli S."/>
            <person name="Parlange F."/>
            <person name="Buchmann J.P."/>
            <person name="Shatalina M."/>
            <person name="Roffler S."/>
            <person name="Ben-David R."/>
            <person name="Dolezel J."/>
            <person name="Simkova H."/>
            <person name="Schulze-Lefert P."/>
            <person name="Spanu P.D."/>
            <person name="Bruggmann R."/>
            <person name="Amselem J."/>
            <person name="Quesneville H."/>
            <person name="Ver Loren van Themaat E."/>
            <person name="Paape T."/>
            <person name="Shimizu K.K."/>
            <person name="Keller B."/>
        </authorList>
    </citation>
    <scope>NUCLEOTIDE SEQUENCE [LARGE SCALE GENOMIC DNA]</scope>
    <source>
        <strain evidence="4">96224</strain>
    </source>
</reference>
<dbReference type="GO" id="GO:0005740">
    <property type="term" value="C:mitochondrial envelope"/>
    <property type="evidence" value="ECO:0007669"/>
    <property type="project" value="TreeGrafter"/>
</dbReference>
<feature type="compositionally biased region" description="Basic and acidic residues" evidence="1">
    <location>
        <begin position="141"/>
        <end position="161"/>
    </location>
</feature>
<dbReference type="Proteomes" id="UP000053110">
    <property type="component" value="Unassembled WGS sequence"/>
</dbReference>
<name>A0A061HQZ3_BLUGR</name>
<dbReference type="EMBL" id="KE374988">
    <property type="protein sequence ID" value="EPQ66750.1"/>
    <property type="molecule type" value="Genomic_DNA"/>
</dbReference>
<dbReference type="Pfam" id="PF08634">
    <property type="entry name" value="Pet127"/>
    <property type="match status" value="1"/>
</dbReference>
<feature type="compositionally biased region" description="Basic residues" evidence="1">
    <location>
        <begin position="174"/>
        <end position="189"/>
    </location>
</feature>
<dbReference type="EMBL" id="UIGY01000015">
    <property type="protein sequence ID" value="SUZ08256.1"/>
    <property type="molecule type" value="Genomic_DNA"/>
</dbReference>
<feature type="compositionally biased region" description="Basic and acidic residues" evidence="1">
    <location>
        <begin position="118"/>
        <end position="128"/>
    </location>
</feature>
<accession>A0A061HQZ3</accession>
<protein>
    <submittedName>
        <fullName evidence="3">Bgt-172</fullName>
    </submittedName>
</protein>
<proteinExistence type="predicted"/>
<feature type="region of interest" description="Disordered" evidence="1">
    <location>
        <begin position="60"/>
        <end position="219"/>
    </location>
</feature>
<organism evidence="3">
    <name type="scientific">Blumeria graminis f. sp. tritici 96224</name>
    <dbReference type="NCBI Taxonomy" id="1268274"/>
    <lineage>
        <taxon>Eukaryota</taxon>
        <taxon>Fungi</taxon>
        <taxon>Dikarya</taxon>
        <taxon>Ascomycota</taxon>
        <taxon>Pezizomycotina</taxon>
        <taxon>Leotiomycetes</taxon>
        <taxon>Erysiphales</taxon>
        <taxon>Erysiphaceae</taxon>
        <taxon>Blumeria</taxon>
    </lineage>
</organism>
<sequence length="953" mass="109874">MFALASCRSCAARKQHQYSRCSLRLLWRPSCYYSTVGAAFRSSKLNYKLLLKIPGKTFNSSRQFNSKKSGELNNRHFSSKSVDKLIGPQETSNNKARKTRSRVRKRGESRAIPPLTDNSRKETSKTQDENDEELGCRKAFRKGDVRDESTPDAKVLDDANMKTKSHVITDNVRKVKKRQSSRRQTKIPNKKLSCEVEKEDKGSSIKESRSSAPAKLRPSSQELWSPFISAVENLPVPDETKETVLKVLKTVNRSSRTPQFNDLIPFTGIVGTRVSFTKEHDKIQTMEASEFLLQPVDEEKIHVPTLSYGLDRVLFNQGVYQLQDPRTRVFNFDPYLQEIMPVNQFDFGALSPYITSSHDKILLAKAAREKKKYIGSTSSMSAVLSHFHFLLSDWRPIEYKQLSGTLPVKLKTSNFTSFTRAPASIFLRYRNGTYAIDADKEFDKSNILAMLGKSMEKLLTLPTEHFEKYRRQNSDQLTEKERNEKESYHYTTFGDFLLRSQLDAYDSRLPGTGMFDLKTRCVVSVRMDVSEYENSKGYEIRKSKGEWESFEREYYDMIRAAFLKYSMQVRMGRMDGIFVAFHNTARIFGFQYISLGEMDYAIHGTEDTTTGDSEFKLSLNLLNKILDRATQKFPYKTLRIFFETPEKTLTKGTHMTIIVEPMEDEQAEMIQTKAKENIEAFEKRVLGIGNLGEEDEYDVKRPELEASNLERYHKQRNTLEDIIEGDIIDEDVSYEEDGEVSIMKLSLFQKLSANTFDFQVEEIKSDIPGPTVQYETKVQNEASEMAPQEVNVGNKSLNDKIMRSDKIEDAVNSRLDGHKTQRESEAMDSSPNGPFLVMQLQIQNKVNGNYVGRPENLTKKDRWSINYQLGHYPNGDLANQKYREVNKRRIKIHERGLDMNPDVPANSSLVRELRKYIQKGREFRRIEDAIQAKLPKKVLDVARLWNLKDNDRV</sequence>
<reference evidence="3" key="3">
    <citation type="submission" date="2018-07" db="EMBL/GenBank/DDBJ databases">
        <authorList>
            <person name="Quirk P.G."/>
            <person name="Krulwich T.A."/>
        </authorList>
    </citation>
    <scope>NUCLEOTIDE SEQUENCE</scope>
    <source>
        <strain evidence="3">96224</strain>
    </source>
</reference>
<reference evidence="2" key="2">
    <citation type="submission" date="2013-01" db="EMBL/GenBank/DDBJ databases">
        <title>The wheat powdery mildew genome reveals unique evolution of an obligate biotroph.</title>
        <authorList>
            <person name="Oberhaensli S."/>
            <person name="Wicker T."/>
            <person name="Keller B."/>
        </authorList>
    </citation>
    <scope>NUCLEOTIDE SEQUENCE</scope>
    <source>
        <strain evidence="2">96224</strain>
    </source>
</reference>
<dbReference type="GO" id="GO:0000964">
    <property type="term" value="P:mitochondrial RNA 5'-end processing"/>
    <property type="evidence" value="ECO:0007669"/>
    <property type="project" value="TreeGrafter"/>
</dbReference>
<evidence type="ECO:0000256" key="1">
    <source>
        <dbReference type="SAM" id="MobiDB-lite"/>
    </source>
</evidence>
<feature type="compositionally biased region" description="Basic residues" evidence="1">
    <location>
        <begin position="95"/>
        <end position="107"/>
    </location>
</feature>
<evidence type="ECO:0000313" key="2">
    <source>
        <dbReference type="EMBL" id="EPQ66750.1"/>
    </source>
</evidence>
<dbReference type="HOGENOM" id="CLU_003477_0_0_1"/>